<feature type="domain" description="SET" evidence="7">
    <location>
        <begin position="521"/>
        <end position="661"/>
    </location>
</feature>
<dbReference type="InterPro" id="IPR015947">
    <property type="entry name" value="PUA-like_sf"/>
</dbReference>
<dbReference type="InterPro" id="IPR046341">
    <property type="entry name" value="SET_dom_sf"/>
</dbReference>
<keyword evidence="4 5" id="KW-0539">Nucleus</keyword>
<dbReference type="SUPFAM" id="SSF88697">
    <property type="entry name" value="PUA domain-like"/>
    <property type="match status" value="1"/>
</dbReference>
<comment type="subcellular location">
    <subcellularLocation>
        <location evidence="1">Chromosome</location>
    </subcellularLocation>
    <subcellularLocation>
        <location evidence="5">Nucleus</location>
    </subcellularLocation>
</comment>
<dbReference type="InterPro" id="IPR051357">
    <property type="entry name" value="H3K9_HMTase_SUVAR3-9"/>
</dbReference>
<evidence type="ECO:0000313" key="10">
    <source>
        <dbReference type="EMBL" id="KAI5081448.1"/>
    </source>
</evidence>
<feature type="region of interest" description="Disordered" evidence="6">
    <location>
        <begin position="102"/>
        <end position="179"/>
    </location>
</feature>
<dbReference type="PANTHER" id="PTHR45660:SF13">
    <property type="entry name" value="HISTONE-LYSINE N-METHYLTRANSFERASE SETMAR"/>
    <property type="match status" value="1"/>
</dbReference>
<proteinExistence type="predicted"/>
<dbReference type="PROSITE" id="PS50280">
    <property type="entry name" value="SET"/>
    <property type="match status" value="1"/>
</dbReference>
<dbReference type="PROSITE" id="PS51575">
    <property type="entry name" value="SAM_MT43_SUVAR39_2"/>
    <property type="match status" value="1"/>
</dbReference>
<evidence type="ECO:0000256" key="3">
    <source>
        <dbReference type="ARBA" id="ARBA00022853"/>
    </source>
</evidence>
<dbReference type="GO" id="GO:0042054">
    <property type="term" value="F:histone methyltransferase activity"/>
    <property type="evidence" value="ECO:0007669"/>
    <property type="project" value="InterPro"/>
</dbReference>
<dbReference type="SMART" id="SM00466">
    <property type="entry name" value="SRA"/>
    <property type="match status" value="1"/>
</dbReference>
<dbReference type="Pfam" id="PF02182">
    <property type="entry name" value="SAD_SRA"/>
    <property type="match status" value="1"/>
</dbReference>
<dbReference type="Gene3D" id="2.30.280.10">
    <property type="entry name" value="SRA-YDG"/>
    <property type="match status" value="1"/>
</dbReference>
<dbReference type="GO" id="GO:0005634">
    <property type="term" value="C:nucleus"/>
    <property type="evidence" value="ECO:0007669"/>
    <property type="project" value="UniProtKB-SubCell"/>
</dbReference>
<evidence type="ECO:0000259" key="9">
    <source>
        <dbReference type="PROSITE" id="PS51015"/>
    </source>
</evidence>
<accession>A0A9D4V885</accession>
<evidence type="ECO:0000256" key="5">
    <source>
        <dbReference type="PROSITE-ProRule" id="PRU00358"/>
    </source>
</evidence>
<evidence type="ECO:0000259" key="7">
    <source>
        <dbReference type="PROSITE" id="PS50280"/>
    </source>
</evidence>
<dbReference type="Gene3D" id="2.170.270.10">
    <property type="entry name" value="SET domain"/>
    <property type="match status" value="1"/>
</dbReference>
<evidence type="ECO:0000256" key="4">
    <source>
        <dbReference type="ARBA" id="ARBA00023242"/>
    </source>
</evidence>
<dbReference type="InterPro" id="IPR003105">
    <property type="entry name" value="SRA_YDG"/>
</dbReference>
<dbReference type="OrthoDB" id="5792673at2759"/>
<organism evidence="10 11">
    <name type="scientific">Adiantum capillus-veneris</name>
    <name type="common">Maidenhair fern</name>
    <dbReference type="NCBI Taxonomy" id="13818"/>
    <lineage>
        <taxon>Eukaryota</taxon>
        <taxon>Viridiplantae</taxon>
        <taxon>Streptophyta</taxon>
        <taxon>Embryophyta</taxon>
        <taxon>Tracheophyta</taxon>
        <taxon>Polypodiopsida</taxon>
        <taxon>Polypodiidae</taxon>
        <taxon>Polypodiales</taxon>
        <taxon>Pteridineae</taxon>
        <taxon>Pteridaceae</taxon>
        <taxon>Vittarioideae</taxon>
        <taxon>Adiantum</taxon>
    </lineage>
</organism>
<dbReference type="PROSITE" id="PS51015">
    <property type="entry name" value="YDG"/>
    <property type="match status" value="1"/>
</dbReference>
<dbReference type="Pfam" id="PF00856">
    <property type="entry name" value="SET"/>
    <property type="match status" value="1"/>
</dbReference>
<dbReference type="EMBL" id="JABFUD020000004">
    <property type="protein sequence ID" value="KAI5081448.1"/>
    <property type="molecule type" value="Genomic_DNA"/>
</dbReference>
<dbReference type="Pfam" id="PF05033">
    <property type="entry name" value="Pre-SET"/>
    <property type="match status" value="1"/>
</dbReference>
<keyword evidence="3" id="KW-0156">Chromatin regulator</keyword>
<dbReference type="InterPro" id="IPR007728">
    <property type="entry name" value="Pre-SET_dom"/>
</dbReference>
<feature type="compositionally biased region" description="Polar residues" evidence="6">
    <location>
        <begin position="105"/>
        <end position="126"/>
    </location>
</feature>
<sequence>MEGDVLYVAPLRVVAPDGVSGPSQEDAGTSPPNGIPSDFLQFRMQADHGRLRRKPKSSAIRDYPDGCSPCMLSEHNHELKKPRISRQQDLSTQNLSNIEPPASALASQSKANEPTGKSTASVSSLKTIEEPELTEASHDDPEPPIVDSLPSIRRTKRIPPNLLSKLKASSRPPTKTSTFGLSHAAARKVIVETVRLFDAVRRNLLLQEDELKGNRLDLRVGNILTRNHRSLNGAPKRVGVIPGLEVGDIFYFRMELSCVGMHGPIQAGIDYLNAKETKYGDIVAISIISSGGYDAKDEGDELIYTGQGGKSGLDSKPMEDQKLERGNLAMRESMKHQLPVRVIRGVKDSTSPSGKTYTYDGLYKVDRFWSEKGKSGFEEFKFKLQRLPDQPGLGSAAIKLSEELKVKPSTRIGLKSADISGGVEAERVCVVNTMDDEVGPAPFKYTRTLEHLQRSSQAEKCACKNLCNSSKACSCLARNDNVAAYVNGLLVKERGVIYECGKNCKCSTNCANKATQRTSKLRFEVFKTQDRGWGVRCRDIIPAGTFVCEYTGRLVEDVASLQSKDYLLDTSRLSFHNPRWGDVSSLLSKEFAKAGNNLPRPSFAIDSSASGNMARFINHSCSPNLLVQCVFREGQDMRWPHAMLFAMDNIPPFRELTIDYGTSASCSGGQVQGKVCECKSIDCRGRFGY</sequence>
<evidence type="ECO:0000313" key="11">
    <source>
        <dbReference type="Proteomes" id="UP000886520"/>
    </source>
</evidence>
<protein>
    <submittedName>
        <fullName evidence="10">Uncharacterized protein</fullName>
    </submittedName>
</protein>
<dbReference type="InterPro" id="IPR001214">
    <property type="entry name" value="SET_dom"/>
</dbReference>
<evidence type="ECO:0000256" key="6">
    <source>
        <dbReference type="SAM" id="MobiDB-lite"/>
    </source>
</evidence>
<feature type="domain" description="YDG" evidence="9">
    <location>
        <begin position="239"/>
        <end position="386"/>
    </location>
</feature>
<dbReference type="AlphaFoldDB" id="A0A9D4V885"/>
<dbReference type="SMART" id="SM00317">
    <property type="entry name" value="SET"/>
    <property type="match status" value="1"/>
</dbReference>
<evidence type="ECO:0000256" key="1">
    <source>
        <dbReference type="ARBA" id="ARBA00004286"/>
    </source>
</evidence>
<comment type="caution">
    <text evidence="10">The sequence shown here is derived from an EMBL/GenBank/DDBJ whole genome shotgun (WGS) entry which is preliminary data.</text>
</comment>
<dbReference type="GO" id="GO:0003690">
    <property type="term" value="F:double-stranded DNA binding"/>
    <property type="evidence" value="ECO:0007669"/>
    <property type="project" value="TreeGrafter"/>
</dbReference>
<dbReference type="PANTHER" id="PTHR45660">
    <property type="entry name" value="HISTONE-LYSINE N-METHYLTRANSFERASE SETMAR"/>
    <property type="match status" value="1"/>
</dbReference>
<evidence type="ECO:0000256" key="2">
    <source>
        <dbReference type="ARBA" id="ARBA00022454"/>
    </source>
</evidence>
<reference evidence="10" key="1">
    <citation type="submission" date="2021-01" db="EMBL/GenBank/DDBJ databases">
        <title>Adiantum capillus-veneris genome.</title>
        <authorList>
            <person name="Fang Y."/>
            <person name="Liao Q."/>
        </authorList>
    </citation>
    <scope>NUCLEOTIDE SEQUENCE</scope>
    <source>
        <strain evidence="10">H3</strain>
        <tissue evidence="10">Leaf</tissue>
    </source>
</reference>
<evidence type="ECO:0000259" key="8">
    <source>
        <dbReference type="PROSITE" id="PS50867"/>
    </source>
</evidence>
<dbReference type="GO" id="GO:0008270">
    <property type="term" value="F:zinc ion binding"/>
    <property type="evidence" value="ECO:0007669"/>
    <property type="project" value="InterPro"/>
</dbReference>
<dbReference type="InterPro" id="IPR036987">
    <property type="entry name" value="SRA-YDG_sf"/>
</dbReference>
<keyword evidence="11" id="KW-1185">Reference proteome</keyword>
<dbReference type="Proteomes" id="UP000886520">
    <property type="component" value="Chromosome 4"/>
</dbReference>
<dbReference type="PROSITE" id="PS50867">
    <property type="entry name" value="PRE_SET"/>
    <property type="match status" value="1"/>
</dbReference>
<keyword evidence="2" id="KW-0158">Chromosome</keyword>
<name>A0A9D4V885_ADICA</name>
<gene>
    <name evidence="10" type="ORF">GOP47_0004631</name>
</gene>
<feature type="region of interest" description="Disordered" evidence="6">
    <location>
        <begin position="47"/>
        <end position="66"/>
    </location>
</feature>
<dbReference type="SUPFAM" id="SSF82199">
    <property type="entry name" value="SET domain"/>
    <property type="match status" value="1"/>
</dbReference>
<feature type="region of interest" description="Disordered" evidence="6">
    <location>
        <begin position="15"/>
        <end position="37"/>
    </location>
</feature>
<dbReference type="SMART" id="SM00468">
    <property type="entry name" value="PreSET"/>
    <property type="match status" value="1"/>
</dbReference>
<dbReference type="GO" id="GO:0005694">
    <property type="term" value="C:chromosome"/>
    <property type="evidence" value="ECO:0007669"/>
    <property type="project" value="UniProtKB-SubCell"/>
</dbReference>
<dbReference type="InterPro" id="IPR025794">
    <property type="entry name" value="H3-K9-MeTrfase_plant"/>
</dbReference>
<feature type="compositionally biased region" description="Polar residues" evidence="6">
    <location>
        <begin position="21"/>
        <end position="32"/>
    </location>
</feature>
<feature type="domain" description="Pre-SET" evidence="8">
    <location>
        <begin position="459"/>
        <end position="518"/>
    </location>
</feature>